<name>A0A2I1I6I9_9ACTO</name>
<reference evidence="1 2" key="1">
    <citation type="submission" date="2017-12" db="EMBL/GenBank/DDBJ databases">
        <title>Phylogenetic diversity of female urinary microbiome.</title>
        <authorList>
            <person name="Thomas-White K."/>
            <person name="Wolfe A.J."/>
        </authorList>
    </citation>
    <scope>NUCLEOTIDE SEQUENCE [LARGE SCALE GENOMIC DNA]</scope>
    <source>
        <strain evidence="1 2">UMB0250</strain>
    </source>
</reference>
<evidence type="ECO:0000313" key="2">
    <source>
        <dbReference type="Proteomes" id="UP000234545"/>
    </source>
</evidence>
<dbReference type="AlphaFoldDB" id="A0A2I1I6I9"/>
<proteinExistence type="predicted"/>
<accession>A0A2I1I6I9</accession>
<evidence type="ECO:0000313" key="1">
    <source>
        <dbReference type="EMBL" id="PKY66745.1"/>
    </source>
</evidence>
<comment type="caution">
    <text evidence="1">The sequence shown here is derived from an EMBL/GenBank/DDBJ whole genome shotgun (WGS) entry which is preliminary data.</text>
</comment>
<protein>
    <submittedName>
        <fullName evidence="1">Uncharacterized protein</fullName>
    </submittedName>
</protein>
<gene>
    <name evidence="1" type="ORF">CYJ25_00400</name>
</gene>
<dbReference type="EMBL" id="PKKJ01000001">
    <property type="protein sequence ID" value="PKY66745.1"/>
    <property type="molecule type" value="Genomic_DNA"/>
</dbReference>
<dbReference type="Proteomes" id="UP000234545">
    <property type="component" value="Unassembled WGS sequence"/>
</dbReference>
<organism evidence="1 2">
    <name type="scientific">Schaalia turicensis</name>
    <dbReference type="NCBI Taxonomy" id="131111"/>
    <lineage>
        <taxon>Bacteria</taxon>
        <taxon>Bacillati</taxon>
        <taxon>Actinomycetota</taxon>
        <taxon>Actinomycetes</taxon>
        <taxon>Actinomycetales</taxon>
        <taxon>Actinomycetaceae</taxon>
        <taxon>Schaalia</taxon>
    </lineage>
</organism>
<sequence length="94" mass="10930">MFLDWLLGKGGVKQLDIPRRTFSRRISWCWHVEAPKPQVTGEVYDQVLLDGIYLAYGWCLITATNGEKIIDWQWCQRENSATYQALMNRLPAPT</sequence>